<evidence type="ECO:0000256" key="1">
    <source>
        <dbReference type="SAM" id="MobiDB-lite"/>
    </source>
</evidence>
<sequence>MDQLTLGGIGVFLFLSNYLRSDRSNFGQAPYGPNTADSEMKHALATRDNAKVQKLYPKVADAALKAKAKEYVQKNCGNCEAMNRDNFEKQALRSFEDRPLTDYIHNNFVPFGNVKQNMAGTGVRTGNYTLSNTGAAGSVNAGFDEKTPYASKLGQFTGRDALKPNKSDSHQPGSIFAPNERNEGNVFGTPLSRPDADRFTNPSGRRHDLKPCESVQVGPGLGLAADVPGRQGLYDTTRVENRDLAATTTRGQENKQIIPGKDYSKSQGPASFASGLLGNLDSSAEGFGQQTNDKAFVSKKCNTFVTTENRPMVAGKYHLLGHAEQADHEHRGDTLRGVENTHSAFNSSETQSAPVRYNSFITDSHNIKHNTSHTLPVNHGHRPNGMKVNEAYVNETQRGESNERFQLGRSAVNMGTRPVQDSARSTLRQNTVSDAMGNVYNSSGLTQRPGDDARKTQRATENEFYSVGSLAHTGQTSVASYRNAEGSARIHAEDRPAPGRTNLPVDGKQQMGTFHLGRKERENVREQFTASGTREAKVGQSENKIRLEERSTRDPLIGRVGNMPYQTTPFDSRGGCKDDKM</sequence>
<evidence type="ECO:0000313" key="2">
    <source>
        <dbReference type="EMBL" id="QHU14396.1"/>
    </source>
</evidence>
<feature type="region of interest" description="Disordered" evidence="1">
    <location>
        <begin position="436"/>
        <end position="455"/>
    </location>
</feature>
<feature type="compositionally biased region" description="Polar residues" evidence="1">
    <location>
        <begin position="436"/>
        <end position="446"/>
    </location>
</feature>
<accession>A0A6C0KBE8</accession>
<name>A0A6C0KBE8_9ZZZZ</name>
<feature type="compositionally biased region" description="Basic and acidic residues" evidence="1">
    <location>
        <begin position="160"/>
        <end position="169"/>
    </location>
</feature>
<proteinExistence type="predicted"/>
<feature type="region of interest" description="Disordered" evidence="1">
    <location>
        <begin position="551"/>
        <end position="581"/>
    </location>
</feature>
<feature type="region of interest" description="Disordered" evidence="1">
    <location>
        <begin position="159"/>
        <end position="196"/>
    </location>
</feature>
<dbReference type="AlphaFoldDB" id="A0A6C0KBE8"/>
<organism evidence="2">
    <name type="scientific">viral metagenome</name>
    <dbReference type="NCBI Taxonomy" id="1070528"/>
    <lineage>
        <taxon>unclassified sequences</taxon>
        <taxon>metagenomes</taxon>
        <taxon>organismal metagenomes</taxon>
    </lineage>
</organism>
<dbReference type="EMBL" id="MN740840">
    <property type="protein sequence ID" value="QHU14396.1"/>
    <property type="molecule type" value="Genomic_DNA"/>
</dbReference>
<protein>
    <submittedName>
        <fullName evidence="2">Uncharacterized protein</fullName>
    </submittedName>
</protein>
<reference evidence="2" key="1">
    <citation type="journal article" date="2020" name="Nature">
        <title>Giant virus diversity and host interactions through global metagenomics.</title>
        <authorList>
            <person name="Schulz F."/>
            <person name="Roux S."/>
            <person name="Paez-Espino D."/>
            <person name="Jungbluth S."/>
            <person name="Walsh D.A."/>
            <person name="Denef V.J."/>
            <person name="McMahon K.D."/>
            <person name="Konstantinidis K.T."/>
            <person name="Eloe-Fadrosh E.A."/>
            <person name="Kyrpides N.C."/>
            <person name="Woyke T."/>
        </authorList>
    </citation>
    <scope>NUCLEOTIDE SEQUENCE</scope>
    <source>
        <strain evidence="2">GVMAG-S-1102113-118</strain>
    </source>
</reference>